<sequence>MKEIREAFFLLSLFGAFAQECPDADLGEDCKDICRVEFTRCRLLCESDYCLSICEREYEIRKNACPCEIDCPLGCESCENKICPEIIIDPCADLENCETFVDNRQISPSFNNTIAEIYGEKRFRISAEVYCNEIPGFDESDQSTKSWRNIVHVNTGQNHAVPGDRYFALFLHLNGTMKIVGPLKEGYQNMAAFWTTGCTTEEWNTYGVQQIEKNGTLELSLSIDDEVLGTFDVEPKDAFSGKLFVNVANKYHSPADFFPVRNFYHQTFQ</sequence>
<organism evidence="2 3">
    <name type="scientific">Oikopleura dioica</name>
    <name type="common">Tunicate</name>
    <dbReference type="NCBI Taxonomy" id="34765"/>
    <lineage>
        <taxon>Eukaryota</taxon>
        <taxon>Metazoa</taxon>
        <taxon>Chordata</taxon>
        <taxon>Tunicata</taxon>
        <taxon>Appendicularia</taxon>
        <taxon>Copelata</taxon>
        <taxon>Oikopleuridae</taxon>
        <taxon>Oikopleura</taxon>
    </lineage>
</organism>
<evidence type="ECO:0000313" key="2">
    <source>
        <dbReference type="EMBL" id="CAG5104994.1"/>
    </source>
</evidence>
<name>A0ABN7STV9_OIKDI</name>
<accession>A0ABN7STV9</accession>
<evidence type="ECO:0000256" key="1">
    <source>
        <dbReference type="SAM" id="SignalP"/>
    </source>
</evidence>
<evidence type="ECO:0000313" key="3">
    <source>
        <dbReference type="Proteomes" id="UP001158576"/>
    </source>
</evidence>
<protein>
    <submittedName>
        <fullName evidence="2">Oidioi.mRNA.OKI2018_I69.chr1.g1738.t1.cds</fullName>
    </submittedName>
</protein>
<reference evidence="2 3" key="1">
    <citation type="submission" date="2021-04" db="EMBL/GenBank/DDBJ databases">
        <authorList>
            <person name="Bliznina A."/>
        </authorList>
    </citation>
    <scope>NUCLEOTIDE SEQUENCE [LARGE SCALE GENOMIC DNA]</scope>
</reference>
<feature type="chain" id="PRO_5047161589" evidence="1">
    <location>
        <begin position="19"/>
        <end position="269"/>
    </location>
</feature>
<proteinExistence type="predicted"/>
<dbReference type="EMBL" id="OU015566">
    <property type="protein sequence ID" value="CAG5104994.1"/>
    <property type="molecule type" value="Genomic_DNA"/>
</dbReference>
<dbReference type="Proteomes" id="UP001158576">
    <property type="component" value="Chromosome 1"/>
</dbReference>
<gene>
    <name evidence="2" type="ORF">OKIOD_LOCUS10503</name>
</gene>
<feature type="signal peptide" evidence="1">
    <location>
        <begin position="1"/>
        <end position="18"/>
    </location>
</feature>
<keyword evidence="3" id="KW-1185">Reference proteome</keyword>
<keyword evidence="1" id="KW-0732">Signal</keyword>